<evidence type="ECO:0000313" key="3">
    <source>
        <dbReference type="Proteomes" id="UP000001072"/>
    </source>
</evidence>
<name>F4RKV5_MELLP</name>
<dbReference type="OrthoDB" id="2501708at2759"/>
<dbReference type="EMBL" id="GL883106">
    <property type="protein sequence ID" value="EGG06971.1"/>
    <property type="molecule type" value="Genomic_DNA"/>
</dbReference>
<feature type="compositionally biased region" description="Basic and acidic residues" evidence="1">
    <location>
        <begin position="339"/>
        <end position="364"/>
    </location>
</feature>
<feature type="compositionally biased region" description="Basic residues" evidence="1">
    <location>
        <begin position="308"/>
        <end position="318"/>
    </location>
</feature>
<feature type="compositionally biased region" description="Basic and acidic residues" evidence="1">
    <location>
        <begin position="319"/>
        <end position="328"/>
    </location>
</feature>
<dbReference type="KEGG" id="mlr:MELLADRAFT_106281"/>
<evidence type="ECO:0000313" key="2">
    <source>
        <dbReference type="EMBL" id="EGG06971.1"/>
    </source>
</evidence>
<gene>
    <name evidence="2" type="ORF">MELLADRAFT_106281</name>
</gene>
<dbReference type="AlphaFoldDB" id="F4RKV5"/>
<accession>F4RKV5</accession>
<dbReference type="HOGENOM" id="CLU_644177_0_0_1"/>
<reference evidence="3" key="1">
    <citation type="journal article" date="2011" name="Proc. Natl. Acad. Sci. U.S.A.">
        <title>Obligate biotrophy features unraveled by the genomic analysis of rust fungi.</title>
        <authorList>
            <person name="Duplessis S."/>
            <person name="Cuomo C.A."/>
            <person name="Lin Y.-C."/>
            <person name="Aerts A."/>
            <person name="Tisserant E."/>
            <person name="Veneault-Fourrey C."/>
            <person name="Joly D.L."/>
            <person name="Hacquard S."/>
            <person name="Amselem J."/>
            <person name="Cantarel B.L."/>
            <person name="Chiu R."/>
            <person name="Coutinho P.M."/>
            <person name="Feau N."/>
            <person name="Field M."/>
            <person name="Frey P."/>
            <person name="Gelhaye E."/>
            <person name="Goldberg J."/>
            <person name="Grabherr M.G."/>
            <person name="Kodira C.D."/>
            <person name="Kohler A."/>
            <person name="Kuees U."/>
            <person name="Lindquist E.A."/>
            <person name="Lucas S.M."/>
            <person name="Mago R."/>
            <person name="Mauceli E."/>
            <person name="Morin E."/>
            <person name="Murat C."/>
            <person name="Pangilinan J.L."/>
            <person name="Park R."/>
            <person name="Pearson M."/>
            <person name="Quesneville H."/>
            <person name="Rouhier N."/>
            <person name="Sakthikumar S."/>
            <person name="Salamov A.A."/>
            <person name="Schmutz J."/>
            <person name="Selles B."/>
            <person name="Shapiro H."/>
            <person name="Tanguay P."/>
            <person name="Tuskan G.A."/>
            <person name="Henrissat B."/>
            <person name="Van de Peer Y."/>
            <person name="Rouze P."/>
            <person name="Ellis J.G."/>
            <person name="Dodds P.N."/>
            <person name="Schein J.E."/>
            <person name="Zhong S."/>
            <person name="Hamelin R.C."/>
            <person name="Grigoriev I.V."/>
            <person name="Szabo L.J."/>
            <person name="Martin F."/>
        </authorList>
    </citation>
    <scope>NUCLEOTIDE SEQUENCE [LARGE SCALE GENOMIC DNA]</scope>
    <source>
        <strain evidence="3">98AG31 / pathotype 3-4-7</strain>
    </source>
</reference>
<evidence type="ECO:0000256" key="1">
    <source>
        <dbReference type="SAM" id="MobiDB-lite"/>
    </source>
</evidence>
<feature type="region of interest" description="Disordered" evidence="1">
    <location>
        <begin position="1"/>
        <end position="36"/>
    </location>
</feature>
<feature type="compositionally biased region" description="Polar residues" evidence="1">
    <location>
        <begin position="23"/>
        <end position="33"/>
    </location>
</feature>
<feature type="region of interest" description="Disordered" evidence="1">
    <location>
        <begin position="403"/>
        <end position="426"/>
    </location>
</feature>
<organism evidence="3">
    <name type="scientific">Melampsora larici-populina (strain 98AG31 / pathotype 3-4-7)</name>
    <name type="common">Poplar leaf rust fungus</name>
    <dbReference type="NCBI Taxonomy" id="747676"/>
    <lineage>
        <taxon>Eukaryota</taxon>
        <taxon>Fungi</taxon>
        <taxon>Dikarya</taxon>
        <taxon>Basidiomycota</taxon>
        <taxon>Pucciniomycotina</taxon>
        <taxon>Pucciniomycetes</taxon>
        <taxon>Pucciniales</taxon>
        <taxon>Melampsoraceae</taxon>
        <taxon>Melampsora</taxon>
    </lineage>
</organism>
<feature type="compositionally biased region" description="Polar residues" evidence="1">
    <location>
        <begin position="412"/>
        <end position="426"/>
    </location>
</feature>
<dbReference type="InParanoid" id="F4RKV5"/>
<dbReference type="VEuPathDB" id="FungiDB:MELLADRAFT_106281"/>
<feature type="compositionally biased region" description="Basic and acidic residues" evidence="1">
    <location>
        <begin position="267"/>
        <end position="279"/>
    </location>
</feature>
<dbReference type="GeneID" id="18922849"/>
<keyword evidence="3" id="KW-1185">Reference proteome</keyword>
<sequence length="426" mass="48173">MSEEVSDDSLRGRSISRAPRNPKASSTVCSSNDQFDKSMKSRDPLLRKLDRAGDLWRTREGIVIYWHGYKLQYQDLMDGIWKWSASGGEHARKKLVTYIQHERKPKHEKRVGLSDFVCQYRHKLLDEHIQRIYGDLYLIGVSWKEMIDFLARPRSSSSAYHQKLGQLESKLRFYLMISLREYNGLPLDPSRPGEASWPIWDLSSDGDGCTGWDIIEVSSSESSASSQNGFPFQFSLRELKSFTSAARSSSSVPHRNRRKGSTNSGSRHSEKITQTEKRSSNRRRSIESGSQRSDQSKSLDDVVSSSRGRQKSKGRRKSCQVEKADTKSFESSLKASPTHRVDSENGDQHLKLTRDQTGNKEKSGHSVASKAGRSRSKHRETVALVKHKGTYFDVTSGTIKKPYVAQHKPPTAETSPNTGLMTNVND</sequence>
<feature type="region of interest" description="Disordered" evidence="1">
    <location>
        <begin position="245"/>
        <end position="379"/>
    </location>
</feature>
<dbReference type="Proteomes" id="UP000001072">
    <property type="component" value="Unassembled WGS sequence"/>
</dbReference>
<dbReference type="RefSeq" id="XP_007409931.1">
    <property type="nucleotide sequence ID" value="XM_007409869.1"/>
</dbReference>
<proteinExistence type="predicted"/>
<protein>
    <submittedName>
        <fullName evidence="2">Uncharacterized protein</fullName>
    </submittedName>
</protein>